<dbReference type="NCBIfam" id="NF001591">
    <property type="entry name" value="PRK00393.1"/>
    <property type="match status" value="1"/>
</dbReference>
<keyword evidence="2 9" id="KW-0686">Riboflavin biosynthesis</keyword>
<dbReference type="InterPro" id="IPR036144">
    <property type="entry name" value="RibA-like_sf"/>
</dbReference>
<comment type="caution">
    <text evidence="11">The sequence shown here is derived from an EMBL/GenBank/DDBJ whole genome shotgun (WGS) entry which is preliminary data.</text>
</comment>
<dbReference type="PANTHER" id="PTHR21327:SF18">
    <property type="entry name" value="3,4-DIHYDROXY-2-BUTANONE 4-PHOSPHATE SYNTHASE"/>
    <property type="match status" value="1"/>
</dbReference>
<keyword evidence="12" id="KW-1185">Reference proteome</keyword>
<evidence type="ECO:0000256" key="3">
    <source>
        <dbReference type="ARBA" id="ARBA00022723"/>
    </source>
</evidence>
<keyword evidence="4 9" id="KW-0547">Nucleotide-binding</keyword>
<dbReference type="EMBL" id="JAFITA010000005">
    <property type="protein sequence ID" value="MBN4077381.1"/>
    <property type="molecule type" value="Genomic_DNA"/>
</dbReference>
<comment type="similarity">
    <text evidence="9">Belongs to the GTP cyclohydrolase II family.</text>
</comment>
<feature type="binding site" evidence="9">
    <location>
        <begin position="45"/>
        <end position="49"/>
    </location>
    <ligand>
        <name>GTP</name>
        <dbReference type="ChEBI" id="CHEBI:37565"/>
    </ligand>
</feature>
<gene>
    <name evidence="9 11" type="primary">ribA</name>
    <name evidence="11" type="ORF">JYT19_00550</name>
</gene>
<reference evidence="11" key="1">
    <citation type="submission" date="2021-02" db="EMBL/GenBank/DDBJ databases">
        <title>Activity-based single-cell genomes from oceanic crustal fluid captures similar information to metagenomic and metatranscriptomic surveys with orders of magnitude less sampling.</title>
        <authorList>
            <person name="D'Angelo T.S."/>
            <person name="Orcutt B.N."/>
        </authorList>
    </citation>
    <scope>NUCLEOTIDE SEQUENCE [LARGE SCALE GENOMIC DNA]</scope>
    <source>
        <strain evidence="11">AH-315-E05</strain>
    </source>
</reference>
<keyword evidence="6 9" id="KW-0862">Zinc</keyword>
<keyword evidence="5 9" id="KW-0378">Hydrolase</keyword>
<feature type="domain" description="GTP cyclohydrolase II" evidence="10">
    <location>
        <begin position="4"/>
        <end position="165"/>
    </location>
</feature>
<feature type="binding site" evidence="9">
    <location>
        <position position="50"/>
    </location>
    <ligand>
        <name>Zn(2+)</name>
        <dbReference type="ChEBI" id="CHEBI:29105"/>
        <note>catalytic</note>
    </ligand>
</feature>
<keyword evidence="3 9" id="KW-0479">Metal-binding</keyword>
<dbReference type="SUPFAM" id="SSF142695">
    <property type="entry name" value="RibA-like"/>
    <property type="match status" value="1"/>
</dbReference>
<dbReference type="HAMAP" id="MF_00179">
    <property type="entry name" value="RibA"/>
    <property type="match status" value="1"/>
</dbReference>
<comment type="catalytic activity">
    <reaction evidence="8 9">
        <text>GTP + 4 H2O = 2,5-diamino-6-hydroxy-4-(5-phosphoribosylamino)-pyrimidine + formate + 2 phosphate + 3 H(+)</text>
        <dbReference type="Rhea" id="RHEA:23704"/>
        <dbReference type="ChEBI" id="CHEBI:15377"/>
        <dbReference type="ChEBI" id="CHEBI:15378"/>
        <dbReference type="ChEBI" id="CHEBI:15740"/>
        <dbReference type="ChEBI" id="CHEBI:37565"/>
        <dbReference type="ChEBI" id="CHEBI:43474"/>
        <dbReference type="ChEBI" id="CHEBI:58614"/>
        <dbReference type="EC" id="3.5.4.25"/>
    </reaction>
</comment>
<comment type="function">
    <text evidence="9">Catalyzes the conversion of GTP to 2,5-diamino-6-ribosylamino-4(3H)-pyrimidinone 5'-phosphate (DARP), formate and pyrophosphate.</text>
</comment>
<name>A0ABS3AVJ4_9FIRM</name>
<evidence type="ECO:0000256" key="8">
    <source>
        <dbReference type="ARBA" id="ARBA00049295"/>
    </source>
</evidence>
<dbReference type="Gene3D" id="3.40.50.10990">
    <property type="entry name" value="GTP cyclohydrolase II"/>
    <property type="match status" value="1"/>
</dbReference>
<evidence type="ECO:0000256" key="5">
    <source>
        <dbReference type="ARBA" id="ARBA00022801"/>
    </source>
</evidence>
<evidence type="ECO:0000256" key="1">
    <source>
        <dbReference type="ARBA" id="ARBA00004853"/>
    </source>
</evidence>
<dbReference type="InterPro" id="IPR032677">
    <property type="entry name" value="GTP_cyclohydro_II"/>
</dbReference>
<evidence type="ECO:0000256" key="4">
    <source>
        <dbReference type="ARBA" id="ARBA00022741"/>
    </source>
</evidence>
<feature type="binding site" evidence="9">
    <location>
        <position position="66"/>
    </location>
    <ligand>
        <name>GTP</name>
        <dbReference type="ChEBI" id="CHEBI:37565"/>
    </ligand>
</feature>
<dbReference type="GO" id="GO:0003935">
    <property type="term" value="F:GTP cyclohydrolase II activity"/>
    <property type="evidence" value="ECO:0007669"/>
    <property type="project" value="UniProtKB-EC"/>
</dbReference>
<feature type="active site" description="Nucleophile" evidence="9">
    <location>
        <position position="124"/>
    </location>
</feature>
<dbReference type="InterPro" id="IPR000926">
    <property type="entry name" value="RibA"/>
</dbReference>
<protein>
    <recommendedName>
        <fullName evidence="9">GTP cyclohydrolase-2</fullName>
        <ecNumber evidence="9">3.5.4.25</ecNumber>
    </recommendedName>
    <alternativeName>
        <fullName evidence="9">GTP cyclohydrolase II</fullName>
    </alternativeName>
</protein>
<feature type="binding site" evidence="9">
    <location>
        <begin position="88"/>
        <end position="90"/>
    </location>
    <ligand>
        <name>GTP</name>
        <dbReference type="ChEBI" id="CHEBI:37565"/>
    </ligand>
</feature>
<dbReference type="NCBIfam" id="TIGR00505">
    <property type="entry name" value="ribA"/>
    <property type="match status" value="1"/>
</dbReference>
<evidence type="ECO:0000256" key="2">
    <source>
        <dbReference type="ARBA" id="ARBA00022619"/>
    </source>
</evidence>
<feature type="binding site" evidence="9">
    <location>
        <position position="145"/>
    </location>
    <ligand>
        <name>GTP</name>
        <dbReference type="ChEBI" id="CHEBI:37565"/>
    </ligand>
</feature>
<feature type="binding site" evidence="9">
    <location>
        <position position="150"/>
    </location>
    <ligand>
        <name>GTP</name>
        <dbReference type="ChEBI" id="CHEBI:37565"/>
    </ligand>
</feature>
<evidence type="ECO:0000259" key="10">
    <source>
        <dbReference type="Pfam" id="PF00925"/>
    </source>
</evidence>
<evidence type="ECO:0000256" key="9">
    <source>
        <dbReference type="HAMAP-Rule" id="MF_00179"/>
    </source>
</evidence>
<dbReference type="Pfam" id="PF00925">
    <property type="entry name" value="GTP_cyclohydro2"/>
    <property type="match status" value="1"/>
</dbReference>
<proteinExistence type="inferred from homology"/>
<dbReference type="EC" id="3.5.4.25" evidence="9"/>
<evidence type="ECO:0000256" key="7">
    <source>
        <dbReference type="ARBA" id="ARBA00023134"/>
    </source>
</evidence>
<evidence type="ECO:0000313" key="12">
    <source>
        <dbReference type="Proteomes" id="UP000765003"/>
    </source>
</evidence>
<feature type="binding site" evidence="9">
    <location>
        <position position="110"/>
    </location>
    <ligand>
        <name>GTP</name>
        <dbReference type="ChEBI" id="CHEBI:37565"/>
    </ligand>
</feature>
<dbReference type="PANTHER" id="PTHR21327">
    <property type="entry name" value="GTP CYCLOHYDROLASE II-RELATED"/>
    <property type="match status" value="1"/>
</dbReference>
<keyword evidence="7 9" id="KW-0342">GTP-binding</keyword>
<organism evidence="11 12">
    <name type="scientific">Sulfobacillus acidophilus</name>
    <dbReference type="NCBI Taxonomy" id="53633"/>
    <lineage>
        <taxon>Bacteria</taxon>
        <taxon>Bacillati</taxon>
        <taxon>Bacillota</taxon>
        <taxon>Clostridia</taxon>
        <taxon>Eubacteriales</taxon>
        <taxon>Clostridiales Family XVII. Incertae Sedis</taxon>
        <taxon>Sulfobacillus</taxon>
    </lineage>
</organism>
<comment type="pathway">
    <text evidence="1 9">Cofactor biosynthesis; riboflavin biosynthesis; 5-amino-6-(D-ribitylamino)uracil from GTP: step 1/4.</text>
</comment>
<dbReference type="CDD" id="cd00641">
    <property type="entry name" value="GTP_cyclohydro2"/>
    <property type="match status" value="1"/>
</dbReference>
<feature type="binding site" evidence="9">
    <location>
        <position position="63"/>
    </location>
    <ligand>
        <name>Zn(2+)</name>
        <dbReference type="ChEBI" id="CHEBI:29105"/>
        <note>catalytic</note>
    </ligand>
</feature>
<comment type="cofactor">
    <cofactor evidence="9">
        <name>Zn(2+)</name>
        <dbReference type="ChEBI" id="CHEBI:29105"/>
    </cofactor>
    <text evidence="9">Binds 1 zinc ion per subunit.</text>
</comment>
<evidence type="ECO:0000256" key="6">
    <source>
        <dbReference type="ARBA" id="ARBA00022833"/>
    </source>
</evidence>
<dbReference type="Proteomes" id="UP000765003">
    <property type="component" value="Unassembled WGS sequence"/>
</dbReference>
<accession>A0ABS3AVJ4</accession>
<evidence type="ECO:0000313" key="11">
    <source>
        <dbReference type="EMBL" id="MBN4077381.1"/>
    </source>
</evidence>
<feature type="binding site" evidence="9">
    <location>
        <position position="61"/>
    </location>
    <ligand>
        <name>Zn(2+)</name>
        <dbReference type="ChEBI" id="CHEBI:29105"/>
        <note>catalytic</note>
    </ligand>
</feature>
<sequence length="193" mass="21342">MQYAKANIPTSYGEFNCIVFRDSSYMEHVALVKGTICKKEHVLCRIHSECLTGEVFGSLKCDCKQQLDLALKTISEVGCGVLLYLRQEGRGIGLGNKIKAYALQEGGADTVDANLMLGLPNDTREYGPAAKMLKMLEVSSIVLMTNNPDKVNAMKKANVKVSQRKPHEANVHKEALAYLKIKKEKMGHLLSIK</sequence>
<feature type="active site" description="Proton acceptor" evidence="9">
    <location>
        <position position="122"/>
    </location>
</feature>